<feature type="binding site" evidence="6">
    <location>
        <position position="442"/>
    </location>
    <ligand>
        <name>Mg(2+)</name>
        <dbReference type="ChEBI" id="CHEBI:18420"/>
    </ligand>
</feature>
<dbReference type="InterPro" id="IPR036832">
    <property type="entry name" value="PPK_N_dom_sf"/>
</dbReference>
<dbReference type="Pfam" id="PF13089">
    <property type="entry name" value="PP_kinase_N"/>
    <property type="match status" value="1"/>
</dbReference>
<keyword evidence="6" id="KW-0460">Magnesium</keyword>
<evidence type="ECO:0000259" key="11">
    <source>
        <dbReference type="Pfam" id="PF17941"/>
    </source>
</evidence>
<comment type="caution">
    <text evidence="12">The sequence shown here is derived from an EMBL/GenBank/DDBJ whole genome shotgun (WGS) entry which is preliminary data.</text>
</comment>
<dbReference type="SUPFAM" id="SSF143724">
    <property type="entry name" value="PHP14-like"/>
    <property type="match status" value="1"/>
</dbReference>
<dbReference type="Gene3D" id="3.30.1840.10">
    <property type="entry name" value="Polyphosphate kinase middle domain"/>
    <property type="match status" value="1"/>
</dbReference>
<feature type="binding site" evidence="6">
    <location>
        <position position="505"/>
    </location>
    <ligand>
        <name>ATP</name>
        <dbReference type="ChEBI" id="CHEBI:30616"/>
    </ligand>
</feature>
<dbReference type="Pfam" id="PF17941">
    <property type="entry name" value="PP_kinase_C_1"/>
    <property type="match status" value="1"/>
</dbReference>
<keyword evidence="5 6" id="KW-0067">ATP-binding</keyword>
<evidence type="ECO:0000259" key="10">
    <source>
        <dbReference type="Pfam" id="PF13090"/>
    </source>
</evidence>
<dbReference type="PANTHER" id="PTHR30218">
    <property type="entry name" value="POLYPHOSPHATE KINASE"/>
    <property type="match status" value="1"/>
</dbReference>
<dbReference type="Gene3D" id="1.20.58.310">
    <property type="entry name" value="Polyphosphate kinase N-terminal domain"/>
    <property type="match status" value="1"/>
</dbReference>
<comment type="PTM">
    <text evidence="6 7">An intermediate of this reaction is the autophosphorylated ppk in which a phosphate is covalently linked to a histidine residue through a N-P bond.</text>
</comment>
<dbReference type="EC" id="2.7.4.1" evidence="6 7"/>
<dbReference type="InterPro" id="IPR003414">
    <property type="entry name" value="PP_kinase"/>
</dbReference>
<organism evidence="12 13">
    <name type="scientific">Larsenimonas rhizosphaerae</name>
    <dbReference type="NCBI Taxonomy" id="2944682"/>
    <lineage>
        <taxon>Bacteria</taxon>
        <taxon>Pseudomonadati</taxon>
        <taxon>Pseudomonadota</taxon>
        <taxon>Gammaproteobacteria</taxon>
        <taxon>Oceanospirillales</taxon>
        <taxon>Halomonadaceae</taxon>
        <taxon>Larsenimonas</taxon>
    </lineage>
</organism>
<keyword evidence="13" id="KW-1185">Reference proteome</keyword>
<sequence>MDAPDALPIDPAASLRLNRTRTGIRTRPAPERNTELTHPQLYFNREISTLQFHIRVLEQALDEAHPLLNRLMFLLIFSSNMDEFFEIRVAGLKQAIGIDESAKSRDGQTYQQTLADISQITHEHVARQYMILNKVLIPSLEQEGIRFLRRANWTKAQQHWIASYFENEIQPVVSPIGLDPSHPFPRLVNKSLNFIVELDGQDAFGRTGGLAIIPAPRSLPRLIQLPAEVSSGEGTDYVFLSSMIHAHANELFPGMIIKGCYQFRLTRNADLAVNPEDVSDLASALKGELLARRYGSGVRLEIANNCPAHLTTFLLQRFELSEQDLYLVDGPVNLGRLMAVIEGAGRPDLLYPPFTPGLPRALRRQTGSYFDTVAEADILLHHPYQSFAPVEQWLKEAAVDPDVLAIKQTLYRTGPGSRIVTALTEAARNGKEVTVVIELRARFDEADNIELASRLQESGANVIYGLMDYKIHAKLMHMVRRENGRLRHYAHLGTGNYHATTARLYTDYSLMTAHPEICQDVHLIFQQIAGMGQPRTTRHVLYAPFTLNSTLIDMIDREAAHARRGCKGYLMIKCNALTEPGLIQALYRASQAGVKCDLIIRSTCCLRPGIEGVSCNIHVRSIVGRFLEHTRVFYFRNANKPELWCGSADAMERNMFHRVETCFPVLDKKLARQIKKDMDTYLLDNCQSWQLEADGHYVATPLPGQQEAISAQETLLYAYALKR</sequence>
<feature type="domain" description="Polyphosphate kinase C-terminal" evidence="11">
    <location>
        <begin position="369"/>
        <end position="532"/>
    </location>
</feature>
<feature type="binding site" evidence="6">
    <location>
        <position position="80"/>
    </location>
    <ligand>
        <name>ATP</name>
        <dbReference type="ChEBI" id="CHEBI:30616"/>
    </ligand>
</feature>
<dbReference type="InterPro" id="IPR025200">
    <property type="entry name" value="PPK_C_dom2"/>
</dbReference>
<dbReference type="Pfam" id="PF13090">
    <property type="entry name" value="PP_kinase_C"/>
    <property type="match status" value="1"/>
</dbReference>
<dbReference type="NCBIfam" id="NF003918">
    <property type="entry name" value="PRK05443.1-2"/>
    <property type="match status" value="1"/>
</dbReference>
<dbReference type="RefSeq" id="WP_265896343.1">
    <property type="nucleotide sequence ID" value="NZ_JAPIVE010000002.1"/>
</dbReference>
<dbReference type="GO" id="GO:0006799">
    <property type="term" value="P:polyphosphate biosynthetic process"/>
    <property type="evidence" value="ECO:0007669"/>
    <property type="project" value="UniProtKB-UniRule"/>
</dbReference>
<feature type="domain" description="Polyphosphate kinase N-terminal" evidence="9">
    <location>
        <begin position="42"/>
        <end position="147"/>
    </location>
</feature>
<evidence type="ECO:0000259" key="8">
    <source>
        <dbReference type="Pfam" id="PF02503"/>
    </source>
</evidence>
<comment type="cofactor">
    <cofactor evidence="6">
        <name>Mg(2+)</name>
        <dbReference type="ChEBI" id="CHEBI:18420"/>
    </cofactor>
</comment>
<evidence type="ECO:0000256" key="4">
    <source>
        <dbReference type="ARBA" id="ARBA00022777"/>
    </source>
</evidence>
<keyword evidence="4 6" id="KW-0418">Kinase</keyword>
<dbReference type="NCBIfam" id="NF003921">
    <property type="entry name" value="PRK05443.2-2"/>
    <property type="match status" value="1"/>
</dbReference>
<dbReference type="GO" id="GO:0009358">
    <property type="term" value="C:polyphosphate kinase complex"/>
    <property type="evidence" value="ECO:0007669"/>
    <property type="project" value="InterPro"/>
</dbReference>
<dbReference type="NCBIfam" id="NF003917">
    <property type="entry name" value="PRK05443.1-1"/>
    <property type="match status" value="1"/>
</dbReference>
<feature type="binding site" evidence="6">
    <location>
        <position position="412"/>
    </location>
    <ligand>
        <name>Mg(2+)</name>
        <dbReference type="ChEBI" id="CHEBI:18420"/>
    </ligand>
</feature>
<keyword evidence="3 6" id="KW-0547">Nucleotide-binding</keyword>
<name>A0AA42CUV1_9GAMM</name>
<dbReference type="InterPro" id="IPR025198">
    <property type="entry name" value="PPK_N_dom"/>
</dbReference>
<accession>A0AA42CUV1</accession>
<dbReference type="PANTHER" id="PTHR30218:SF0">
    <property type="entry name" value="POLYPHOSPHATE KINASE"/>
    <property type="match status" value="1"/>
</dbReference>
<feature type="binding site" evidence="6">
    <location>
        <position position="601"/>
    </location>
    <ligand>
        <name>ATP</name>
        <dbReference type="ChEBI" id="CHEBI:30616"/>
    </ligand>
</feature>
<keyword evidence="6" id="KW-0479">Metal-binding</keyword>
<protein>
    <recommendedName>
        <fullName evidence="6 7">Polyphosphate kinase</fullName>
        <ecNumber evidence="6 7">2.7.4.1</ecNumber>
    </recommendedName>
    <alternativeName>
        <fullName evidence="6">ATP-polyphosphate phosphotransferase</fullName>
    </alternativeName>
    <alternativeName>
        <fullName evidence="6">Polyphosphoric acid kinase</fullName>
    </alternativeName>
</protein>
<dbReference type="HAMAP" id="MF_00347">
    <property type="entry name" value="Polyphosphate_kinase"/>
    <property type="match status" value="1"/>
</dbReference>
<dbReference type="CDD" id="cd09168">
    <property type="entry name" value="PLDc_PaPPK1_C2_like"/>
    <property type="match status" value="1"/>
</dbReference>
<keyword evidence="2 6" id="KW-0808">Transferase</keyword>
<dbReference type="Proteomes" id="UP001165678">
    <property type="component" value="Unassembled WGS sequence"/>
</dbReference>
<dbReference type="InterPro" id="IPR036830">
    <property type="entry name" value="PP_kinase_middle_dom_sf"/>
</dbReference>
<evidence type="ECO:0000313" key="12">
    <source>
        <dbReference type="EMBL" id="MCX2524346.1"/>
    </source>
</evidence>
<dbReference type="GO" id="GO:0046872">
    <property type="term" value="F:metal ion binding"/>
    <property type="evidence" value="ECO:0007669"/>
    <property type="project" value="UniProtKB-KW"/>
</dbReference>
<dbReference type="SUPFAM" id="SSF140356">
    <property type="entry name" value="PPK N-terminal domain-like"/>
    <property type="match status" value="1"/>
</dbReference>
<evidence type="ECO:0000256" key="2">
    <source>
        <dbReference type="ARBA" id="ARBA00022679"/>
    </source>
</evidence>
<evidence type="ECO:0000256" key="1">
    <source>
        <dbReference type="ARBA" id="ARBA00022553"/>
    </source>
</evidence>
<comment type="similarity">
    <text evidence="6 7">Belongs to the polyphosphate kinase 1 (PPK1) family.</text>
</comment>
<dbReference type="Pfam" id="PF02503">
    <property type="entry name" value="PP_kinase"/>
    <property type="match status" value="1"/>
</dbReference>
<evidence type="ECO:0000256" key="5">
    <source>
        <dbReference type="ARBA" id="ARBA00022840"/>
    </source>
</evidence>
<evidence type="ECO:0000256" key="6">
    <source>
        <dbReference type="HAMAP-Rule" id="MF_00347"/>
    </source>
</evidence>
<dbReference type="GO" id="GO:0005524">
    <property type="term" value="F:ATP binding"/>
    <property type="evidence" value="ECO:0007669"/>
    <property type="project" value="UniProtKB-KW"/>
</dbReference>
<feature type="binding site" evidence="6">
    <location>
        <position position="629"/>
    </location>
    <ligand>
        <name>ATP</name>
        <dbReference type="ChEBI" id="CHEBI:30616"/>
    </ligand>
</feature>
<dbReference type="Gene3D" id="3.30.870.10">
    <property type="entry name" value="Endonuclease Chain A"/>
    <property type="match status" value="2"/>
</dbReference>
<feature type="domain" description="Polyphosphate kinase C-terminal" evidence="10">
    <location>
        <begin position="542"/>
        <end position="711"/>
    </location>
</feature>
<dbReference type="EMBL" id="JAPIVE010000002">
    <property type="protein sequence ID" value="MCX2524346.1"/>
    <property type="molecule type" value="Genomic_DNA"/>
</dbReference>
<proteinExistence type="inferred from homology"/>
<dbReference type="AlphaFoldDB" id="A0AA42CUV1"/>
<dbReference type="InterPro" id="IPR041108">
    <property type="entry name" value="PP_kinase_C_1"/>
</dbReference>
<comment type="catalytic activity">
    <reaction evidence="6 7">
        <text>[phosphate](n) + ATP = [phosphate](n+1) + ADP</text>
        <dbReference type="Rhea" id="RHEA:19573"/>
        <dbReference type="Rhea" id="RHEA-COMP:9859"/>
        <dbReference type="Rhea" id="RHEA-COMP:14280"/>
        <dbReference type="ChEBI" id="CHEBI:16838"/>
        <dbReference type="ChEBI" id="CHEBI:30616"/>
        <dbReference type="ChEBI" id="CHEBI:456216"/>
        <dbReference type="EC" id="2.7.4.1"/>
    </reaction>
</comment>
<evidence type="ECO:0000259" key="9">
    <source>
        <dbReference type="Pfam" id="PF13089"/>
    </source>
</evidence>
<dbReference type="InterPro" id="IPR024953">
    <property type="entry name" value="PP_kinase_middle"/>
</dbReference>
<feature type="domain" description="Polyphosphate kinase middle" evidence="8">
    <location>
        <begin position="157"/>
        <end position="339"/>
    </location>
</feature>
<keyword evidence="1 6" id="KW-0597">Phosphoprotein</keyword>
<dbReference type="SUPFAM" id="SSF56024">
    <property type="entry name" value="Phospholipase D/nuclease"/>
    <property type="match status" value="2"/>
</dbReference>
<evidence type="ECO:0000256" key="7">
    <source>
        <dbReference type="RuleBase" id="RU003800"/>
    </source>
</evidence>
<evidence type="ECO:0000256" key="3">
    <source>
        <dbReference type="ARBA" id="ARBA00022741"/>
    </source>
</evidence>
<evidence type="ECO:0000313" key="13">
    <source>
        <dbReference type="Proteomes" id="UP001165678"/>
    </source>
</evidence>
<feature type="active site" description="Phosphohistidine intermediate" evidence="6">
    <location>
        <position position="472"/>
    </location>
</feature>
<comment type="function">
    <text evidence="6 7">Catalyzes the reversible transfer of the terminal phosphate of ATP to form a long-chain polyphosphate (polyP).</text>
</comment>
<gene>
    <name evidence="12" type="primary">ppk1</name>
    <name evidence="6" type="synonym">ppk</name>
    <name evidence="12" type="ORF">OQ287_08835</name>
</gene>
<dbReference type="GO" id="GO:0008976">
    <property type="term" value="F:polyphosphate kinase activity"/>
    <property type="evidence" value="ECO:0007669"/>
    <property type="project" value="UniProtKB-UniRule"/>
</dbReference>
<dbReference type="NCBIfam" id="TIGR03705">
    <property type="entry name" value="poly_P_kin"/>
    <property type="match status" value="1"/>
</dbReference>
<dbReference type="PIRSF" id="PIRSF015589">
    <property type="entry name" value="PP_kinase"/>
    <property type="match status" value="1"/>
</dbReference>
<reference evidence="12" key="1">
    <citation type="submission" date="2022-11" db="EMBL/GenBank/DDBJ databases">
        <title>Larsenimonas rhizosphaerae sp. nov., isolated from a tidal mudflat.</title>
        <authorList>
            <person name="Lee S.D."/>
            <person name="Kim I.S."/>
        </authorList>
    </citation>
    <scope>NUCLEOTIDE SEQUENCE</scope>
    <source>
        <strain evidence="12">GH2-1</strain>
    </source>
</reference>